<protein>
    <submittedName>
        <fullName evidence="1">Bodo-specific multi-copy gene family, putative</fullName>
    </submittedName>
</protein>
<evidence type="ECO:0000313" key="2">
    <source>
        <dbReference type="Proteomes" id="UP000051952"/>
    </source>
</evidence>
<accession>A0A0S4IKX5</accession>
<gene>
    <name evidence="1" type="ORF">BSAL_50335</name>
</gene>
<evidence type="ECO:0000313" key="1">
    <source>
        <dbReference type="EMBL" id="CUE63850.1"/>
    </source>
</evidence>
<reference evidence="2" key="1">
    <citation type="submission" date="2015-09" db="EMBL/GenBank/DDBJ databases">
        <authorList>
            <consortium name="Pathogen Informatics"/>
        </authorList>
    </citation>
    <scope>NUCLEOTIDE SEQUENCE [LARGE SCALE GENOMIC DNA]</scope>
    <source>
        <strain evidence="2">Lake Konstanz</strain>
    </source>
</reference>
<name>A0A0S4IKX5_BODSA</name>
<proteinExistence type="predicted"/>
<dbReference type="EMBL" id="CYKH01000039">
    <property type="protein sequence ID" value="CUE63850.1"/>
    <property type="molecule type" value="Genomic_DNA"/>
</dbReference>
<dbReference type="AlphaFoldDB" id="A0A0S4IKX5"/>
<organism evidence="1 2">
    <name type="scientific">Bodo saltans</name>
    <name type="common">Flagellated protozoan</name>
    <dbReference type="NCBI Taxonomy" id="75058"/>
    <lineage>
        <taxon>Eukaryota</taxon>
        <taxon>Discoba</taxon>
        <taxon>Euglenozoa</taxon>
        <taxon>Kinetoplastea</taxon>
        <taxon>Metakinetoplastina</taxon>
        <taxon>Eubodonida</taxon>
        <taxon>Bodonidae</taxon>
        <taxon>Bodo</taxon>
    </lineage>
</organism>
<dbReference type="VEuPathDB" id="TriTrypDB:BSAL_50335"/>
<keyword evidence="2" id="KW-1185">Reference proteome</keyword>
<dbReference type="Proteomes" id="UP000051952">
    <property type="component" value="Unassembled WGS sequence"/>
</dbReference>
<sequence length="751" mass="82527">MHNTGFCIHRTLNIARGVNHIIKAEQSAHKGSFFSGAPPLYSALPVVGEDDHVSSIFPARSLLECLSLPGPAWSGAMNEVVSKYLDIDAQTQRCLVAKIEGLTSTTPRTLNSGLYANPPFREDVSVKKDETAKYNDPDTWPRNWTAAQIENLLKPFLVQGARPSYNALALLLNAGDVKSLQLLVRASVKEPPPKQVDLAGNLKEHLRHSIDAPAMVTQERTSHFDSLAKALSTQGMRKIAYCNSPRGSGKTQFLMSFIDTKCAKAMKCGRVIVRCCDIAGHEKRDPSRPPWLELAKHGASANGLCELIRTHVGSVTGCYQDPLHYRDPDTAYATWMSETANYFNIPEGEEHVDPLILLDTCELLAQREPHGKPQTMLESFCLAVPAPYGIVVVGCDATVDIVDASTTVTRIGPLLPLTASGHRDAVVSSWKSGGAHDAWWRTPLYHLAGGVPRLLRQAPMNQVQPRNPLMLEAFCSAFNQYAVLAKAQYPIPPSWFPQAYTCFLTSSTKAKVKGSDVIPVNPAWWDPQRALTYDEAATLSMGTYDPHTGRFMVPPITFGDAEVVMKQKVPILPSQLHPFTDANVVARFGKYAVTERGRLHDMPFLCAIHGRYCLVSWKHNTEWVSLAEVFEGAVHPDQAPLLERYEVNLAGGVKTLAKLHTVSPQHDATYCGETRSAHLCCRQKVKKGGGVVRAVPLLLCHDASTAQQLRWGDRQELVLSLASLPHGAEPRNMVLLDANALSSNGWLFPSH</sequence>